<evidence type="ECO:0000313" key="11">
    <source>
        <dbReference type="Proteomes" id="UP000319578"/>
    </source>
</evidence>
<evidence type="ECO:0000256" key="3">
    <source>
        <dbReference type="ARBA" id="ARBA00022692"/>
    </source>
</evidence>
<evidence type="ECO:0000313" key="10">
    <source>
        <dbReference type="Proteomes" id="UP000036834"/>
    </source>
</evidence>
<feature type="transmembrane region" description="Helical" evidence="6">
    <location>
        <begin position="314"/>
        <end position="339"/>
    </location>
</feature>
<protein>
    <submittedName>
        <fullName evidence="8">MFS transporter</fullName>
    </submittedName>
    <submittedName>
        <fullName evidence="9">Sugar phosphate permease</fullName>
    </submittedName>
</protein>
<dbReference type="GO" id="GO:0022857">
    <property type="term" value="F:transmembrane transporter activity"/>
    <property type="evidence" value="ECO:0007669"/>
    <property type="project" value="InterPro"/>
</dbReference>
<feature type="transmembrane region" description="Helical" evidence="6">
    <location>
        <begin position="251"/>
        <end position="274"/>
    </location>
</feature>
<feature type="transmembrane region" description="Helical" evidence="6">
    <location>
        <begin position="209"/>
        <end position="231"/>
    </location>
</feature>
<proteinExistence type="predicted"/>
<keyword evidence="11" id="KW-1185">Reference proteome</keyword>
<feature type="domain" description="Major facilitator superfamily (MFS) profile" evidence="7">
    <location>
        <begin position="6"/>
        <end position="406"/>
    </location>
</feature>
<evidence type="ECO:0000256" key="4">
    <source>
        <dbReference type="ARBA" id="ARBA00022989"/>
    </source>
</evidence>
<keyword evidence="3 6" id="KW-0812">Transmembrane</keyword>
<evidence type="ECO:0000313" key="8">
    <source>
        <dbReference type="EMBL" id="GED71741.1"/>
    </source>
</evidence>
<gene>
    <name evidence="9" type="ORF">ADS79_15480</name>
    <name evidence="8" type="ORF">BRE01_54430</name>
</gene>
<feature type="transmembrane region" description="Helical" evidence="6">
    <location>
        <begin position="72"/>
        <end position="91"/>
    </location>
</feature>
<evidence type="ECO:0000256" key="2">
    <source>
        <dbReference type="ARBA" id="ARBA00022448"/>
    </source>
</evidence>
<feature type="transmembrane region" description="Helical" evidence="6">
    <location>
        <begin position="43"/>
        <end position="63"/>
    </location>
</feature>
<dbReference type="OrthoDB" id="9773404at2"/>
<feature type="transmembrane region" description="Helical" evidence="6">
    <location>
        <begin position="286"/>
        <end position="308"/>
    </location>
</feature>
<dbReference type="InterPro" id="IPR020846">
    <property type="entry name" value="MFS_dom"/>
</dbReference>
<dbReference type="PANTHER" id="PTHR11662">
    <property type="entry name" value="SOLUTE CARRIER FAMILY 17"/>
    <property type="match status" value="1"/>
</dbReference>
<feature type="transmembrane region" description="Helical" evidence="6">
    <location>
        <begin position="346"/>
        <end position="370"/>
    </location>
</feature>
<dbReference type="PATRIC" id="fig|54915.3.peg.2107"/>
<dbReference type="Proteomes" id="UP000319578">
    <property type="component" value="Unassembled WGS sequence"/>
</dbReference>
<feature type="transmembrane region" description="Helical" evidence="6">
    <location>
        <begin position="159"/>
        <end position="179"/>
    </location>
</feature>
<reference evidence="9" key="2">
    <citation type="submission" date="2015-07" db="EMBL/GenBank/DDBJ databases">
        <title>MeaNS - Measles Nucleotide Surveillance Program.</title>
        <authorList>
            <person name="Tran T."/>
            <person name="Druce J."/>
        </authorList>
    </citation>
    <scope>NUCLEOTIDE SEQUENCE</scope>
    <source>
        <strain evidence="9">DSM 9887</strain>
    </source>
</reference>
<comment type="caution">
    <text evidence="9">The sequence shown here is derived from an EMBL/GenBank/DDBJ whole genome shotgun (WGS) entry which is preliminary data.</text>
</comment>
<feature type="transmembrane region" description="Helical" evidence="6">
    <location>
        <begin position="382"/>
        <end position="402"/>
    </location>
</feature>
<feature type="transmembrane region" description="Helical" evidence="6">
    <location>
        <begin position="130"/>
        <end position="153"/>
    </location>
</feature>
<dbReference type="InterPro" id="IPR011701">
    <property type="entry name" value="MFS"/>
</dbReference>
<reference evidence="10" key="1">
    <citation type="submission" date="2015-07" db="EMBL/GenBank/DDBJ databases">
        <title>Genome sequencing project for genomic taxonomy and phylogenomics of Bacillus-like bacteria.</title>
        <authorList>
            <person name="Liu B."/>
            <person name="Wang J."/>
            <person name="Zhu Y."/>
            <person name="Liu G."/>
            <person name="Chen Q."/>
            <person name="Chen Z."/>
            <person name="Lan J."/>
            <person name="Che J."/>
            <person name="Ge C."/>
            <person name="Shi H."/>
            <person name="Pan Z."/>
            <person name="Liu X."/>
        </authorList>
    </citation>
    <scope>NUCLEOTIDE SEQUENCE [LARGE SCALE GENOMIC DNA]</scope>
    <source>
        <strain evidence="10">DSM 9887</strain>
    </source>
</reference>
<dbReference type="PANTHER" id="PTHR11662:SF450">
    <property type="entry name" value="BLR1003 PROTEIN"/>
    <property type="match status" value="1"/>
</dbReference>
<evidence type="ECO:0000256" key="5">
    <source>
        <dbReference type="ARBA" id="ARBA00023136"/>
    </source>
</evidence>
<dbReference type="EMBL" id="BJON01000023">
    <property type="protein sequence ID" value="GED71741.1"/>
    <property type="molecule type" value="Genomic_DNA"/>
</dbReference>
<organism evidence="9 10">
    <name type="scientific">Brevibacillus reuszeri</name>
    <dbReference type="NCBI Taxonomy" id="54915"/>
    <lineage>
        <taxon>Bacteria</taxon>
        <taxon>Bacillati</taxon>
        <taxon>Bacillota</taxon>
        <taxon>Bacilli</taxon>
        <taxon>Bacillales</taxon>
        <taxon>Paenibacillaceae</taxon>
        <taxon>Brevibacillus</taxon>
    </lineage>
</organism>
<keyword evidence="2" id="KW-0813">Transport</keyword>
<dbReference type="InterPro" id="IPR036259">
    <property type="entry name" value="MFS_trans_sf"/>
</dbReference>
<dbReference type="EMBL" id="LGIQ01000009">
    <property type="protein sequence ID" value="KNB70352.1"/>
    <property type="molecule type" value="Genomic_DNA"/>
</dbReference>
<dbReference type="STRING" id="54915.ADS79_15480"/>
<accession>A0A0K9YNX6</accession>
<evidence type="ECO:0000259" key="7">
    <source>
        <dbReference type="PROSITE" id="PS50850"/>
    </source>
</evidence>
<keyword evidence="4 6" id="KW-1133">Transmembrane helix</keyword>
<name>A0A0K9YNX6_9BACL</name>
<comment type="subcellular location">
    <subcellularLocation>
        <location evidence="1">Cell membrane</location>
        <topology evidence="1">Multi-pass membrane protein</topology>
    </subcellularLocation>
</comment>
<evidence type="ECO:0000256" key="6">
    <source>
        <dbReference type="SAM" id="Phobius"/>
    </source>
</evidence>
<keyword evidence="5 6" id="KW-0472">Membrane</keyword>
<sequence length="419" mass="45364">MMARITMIMLFVLYMINYADKTIAGYSAVPIMEEFSLSQKEWGLVGSSFFWFFSIAGILGAALSDRIGTKKMLAIMAISWTVIQFGAYAIAGLPMLVVARVLLGIGEGPFWATVVSHLNKWFPEEKRGLVYSTVNFGAFVGAVASAPLLVSMIDSNGWRFAWAFMGALSLVWLIIWLFIGKERPQISVNPTKMDTSSLPKAKWSDISGVLLSSTFILSFLIYFAQIWGTTFAAVWEPVYLVKVFELSNQQMAYAIAGTGLLAGLMTILISWMGDRLYKKHRSYRKSYVFIGGTSIILGGICFFAVPFLQSTALVLIALCLGKGFAFSVGTAASVIVSSLLPERTGLLVGVLSSLVTLAGIISPLVTGSIVQAAGNVGAGFGNAMIVNALLFVVCGALFLMFAKRNEQKNELNPPMTNAS</sequence>
<dbReference type="GO" id="GO:0005886">
    <property type="term" value="C:plasma membrane"/>
    <property type="evidence" value="ECO:0007669"/>
    <property type="project" value="UniProtKB-SubCell"/>
</dbReference>
<dbReference type="Pfam" id="PF07690">
    <property type="entry name" value="MFS_1"/>
    <property type="match status" value="1"/>
</dbReference>
<feature type="transmembrane region" description="Helical" evidence="6">
    <location>
        <begin position="97"/>
        <end position="118"/>
    </location>
</feature>
<dbReference type="InterPro" id="IPR050382">
    <property type="entry name" value="MFS_Na/Anion_cotransporter"/>
</dbReference>
<dbReference type="AlphaFoldDB" id="A0A0K9YNX6"/>
<reference evidence="8 11" key="3">
    <citation type="submission" date="2019-06" db="EMBL/GenBank/DDBJ databases">
        <title>Whole genome shotgun sequence of Brevibacillus reuszeri NBRC 15719.</title>
        <authorList>
            <person name="Hosoyama A."/>
            <person name="Uohara A."/>
            <person name="Ohji S."/>
            <person name="Ichikawa N."/>
        </authorList>
    </citation>
    <scope>NUCLEOTIDE SEQUENCE [LARGE SCALE GENOMIC DNA]</scope>
    <source>
        <strain evidence="8 11">NBRC 15719</strain>
    </source>
</reference>
<dbReference type="Proteomes" id="UP000036834">
    <property type="component" value="Unassembled WGS sequence"/>
</dbReference>
<dbReference type="RefSeq" id="WP_049739329.1">
    <property type="nucleotide sequence ID" value="NZ_BJON01000023.1"/>
</dbReference>
<dbReference type="SUPFAM" id="SSF103473">
    <property type="entry name" value="MFS general substrate transporter"/>
    <property type="match status" value="1"/>
</dbReference>
<evidence type="ECO:0000256" key="1">
    <source>
        <dbReference type="ARBA" id="ARBA00004651"/>
    </source>
</evidence>
<evidence type="ECO:0000313" key="9">
    <source>
        <dbReference type="EMBL" id="KNB70352.1"/>
    </source>
</evidence>
<dbReference type="Gene3D" id="1.20.1250.20">
    <property type="entry name" value="MFS general substrate transporter like domains"/>
    <property type="match status" value="2"/>
</dbReference>
<dbReference type="PROSITE" id="PS50850">
    <property type="entry name" value="MFS"/>
    <property type="match status" value="1"/>
</dbReference>